<evidence type="ECO:0000259" key="4">
    <source>
        <dbReference type="PROSITE" id="PS50097"/>
    </source>
</evidence>
<feature type="compositionally biased region" description="Basic and acidic residues" evidence="3">
    <location>
        <begin position="7"/>
        <end position="27"/>
    </location>
</feature>
<name>A0AAX4P9J5_9CHLO</name>
<dbReference type="Gene3D" id="3.30.710.10">
    <property type="entry name" value="Potassium Channel Kv1.1, Chain A"/>
    <property type="match status" value="1"/>
</dbReference>
<dbReference type="PROSITE" id="PS50088">
    <property type="entry name" value="ANK_REPEAT"/>
    <property type="match status" value="1"/>
</dbReference>
<dbReference type="Proteomes" id="UP001472866">
    <property type="component" value="Chromosome 06"/>
</dbReference>
<dbReference type="SUPFAM" id="SSF54695">
    <property type="entry name" value="POZ domain"/>
    <property type="match status" value="1"/>
</dbReference>
<comment type="pathway">
    <text evidence="1">Protein modification; protein ubiquitination.</text>
</comment>
<dbReference type="SUPFAM" id="SSF48403">
    <property type="entry name" value="Ankyrin repeat"/>
    <property type="match status" value="1"/>
</dbReference>
<feature type="compositionally biased region" description="Acidic residues" evidence="3">
    <location>
        <begin position="28"/>
        <end position="49"/>
    </location>
</feature>
<proteinExistence type="predicted"/>
<dbReference type="InterPro" id="IPR002110">
    <property type="entry name" value="Ankyrin_rpt"/>
</dbReference>
<dbReference type="AlphaFoldDB" id="A0AAX4P9J5"/>
<dbReference type="InterPro" id="IPR036770">
    <property type="entry name" value="Ankyrin_rpt-contain_sf"/>
</dbReference>
<organism evidence="5 6">
    <name type="scientific">Chloropicon roscoffensis</name>
    <dbReference type="NCBI Taxonomy" id="1461544"/>
    <lineage>
        <taxon>Eukaryota</taxon>
        <taxon>Viridiplantae</taxon>
        <taxon>Chlorophyta</taxon>
        <taxon>Chloropicophyceae</taxon>
        <taxon>Chloropicales</taxon>
        <taxon>Chloropicaceae</taxon>
        <taxon>Chloropicon</taxon>
    </lineage>
</organism>
<dbReference type="InterPro" id="IPR011333">
    <property type="entry name" value="SKP1/BTB/POZ_sf"/>
</dbReference>
<dbReference type="Pfam" id="PF00651">
    <property type="entry name" value="BTB"/>
    <property type="match status" value="1"/>
</dbReference>
<dbReference type="InterPro" id="IPR000210">
    <property type="entry name" value="BTB/POZ_dom"/>
</dbReference>
<dbReference type="SMART" id="SM00248">
    <property type="entry name" value="ANK"/>
    <property type="match status" value="2"/>
</dbReference>
<dbReference type="PROSITE" id="PS50297">
    <property type="entry name" value="ANK_REP_REGION"/>
    <property type="match status" value="1"/>
</dbReference>
<keyword evidence="6" id="KW-1185">Reference proteome</keyword>
<evidence type="ECO:0000256" key="3">
    <source>
        <dbReference type="SAM" id="MobiDB-lite"/>
    </source>
</evidence>
<protein>
    <submittedName>
        <fullName evidence="5">Ankyrin repeat domain-containing protein</fullName>
    </submittedName>
</protein>
<reference evidence="5 6" key="1">
    <citation type="submission" date="2024-03" db="EMBL/GenBank/DDBJ databases">
        <title>Complete genome sequence of the green alga Chloropicon roscoffensis RCC1871.</title>
        <authorList>
            <person name="Lemieux C."/>
            <person name="Pombert J.-F."/>
            <person name="Otis C."/>
            <person name="Turmel M."/>
        </authorList>
    </citation>
    <scope>NUCLEOTIDE SEQUENCE [LARGE SCALE GENOMIC DNA]</scope>
    <source>
        <strain evidence="5 6">RCC1871</strain>
    </source>
</reference>
<dbReference type="PANTHER" id="PTHR24413">
    <property type="entry name" value="SPECKLE-TYPE POZ PROTEIN"/>
    <property type="match status" value="1"/>
</dbReference>
<feature type="region of interest" description="Disordered" evidence="3">
    <location>
        <begin position="1"/>
        <end position="56"/>
    </location>
</feature>
<evidence type="ECO:0000256" key="1">
    <source>
        <dbReference type="ARBA" id="ARBA00004906"/>
    </source>
</evidence>
<keyword evidence="2" id="KW-0040">ANK repeat</keyword>
<dbReference type="Pfam" id="PF12796">
    <property type="entry name" value="Ank_2"/>
    <property type="match status" value="1"/>
</dbReference>
<feature type="domain" description="BTB" evidence="4">
    <location>
        <begin position="150"/>
        <end position="223"/>
    </location>
</feature>
<evidence type="ECO:0000313" key="6">
    <source>
        <dbReference type="Proteomes" id="UP001472866"/>
    </source>
</evidence>
<dbReference type="EMBL" id="CP151506">
    <property type="protein sequence ID" value="WZN62506.1"/>
    <property type="molecule type" value="Genomic_DNA"/>
</dbReference>
<dbReference type="Gene3D" id="1.25.40.20">
    <property type="entry name" value="Ankyrin repeat-containing domain"/>
    <property type="match status" value="1"/>
</dbReference>
<sequence>MSEERESENHGAPSEEGHAAEEGRQLDDDVVDDEGDGADSLLGEEEPGKEEEGAGERVFFFQWPDATVTIARSKDEETLRKEMSLLGSVDNCRVVEYTGPLQINLKLAPLPGVWKDDPQYLDFVDKYDHQGKLGEDLTKLYEGDRKANFADVKFVVEGKDVYAHKAVLASRCETFRKGFVEDWKSESREGEVVSCYKVFKGIRHEVFAEVLRYVYTAKANFSLPARYVEDDIPISKRNDDGELLDCALQFGVDILQAAEAYGVAGLKQQATQFLAGFTLYPSKLFAILIVAHRHALSHLKSYCLQMLAKHDALSILELLSKVDMPFDVLAEVNKIRTSFGLLSAESVKCQKLLEENKGEELLSFLDSSGIDLDQGIVLHLVSGFGAPSVIKAVLERGAEVNHPDDDGNTPLHYATISAQPENVSQLLKSGANPFLKNSRDRSPAEELEYIRTLGSEAASGEGDLEDRQASCEQLISSHAGQVLEPIEVGEQAAAAGGGGSRQGVAREIVLNPDFVRAIDPKCTEAVSFAPASSHGGFLPYAEGRSLEQELVHFMLPNTCMALLRVEDAQHKDGRSKDGPREFGHYLEEHGIRENLLQDLAQSV</sequence>
<feature type="repeat" description="ANK" evidence="2">
    <location>
        <begin position="406"/>
        <end position="438"/>
    </location>
</feature>
<dbReference type="SMART" id="SM00225">
    <property type="entry name" value="BTB"/>
    <property type="match status" value="1"/>
</dbReference>
<evidence type="ECO:0000256" key="2">
    <source>
        <dbReference type="PROSITE-ProRule" id="PRU00023"/>
    </source>
</evidence>
<gene>
    <name evidence="5" type="ORF">HKI87_06g40430</name>
</gene>
<accession>A0AAX4P9J5</accession>
<evidence type="ECO:0000313" key="5">
    <source>
        <dbReference type="EMBL" id="WZN62506.1"/>
    </source>
</evidence>
<dbReference type="PROSITE" id="PS50097">
    <property type="entry name" value="BTB"/>
    <property type="match status" value="1"/>
</dbReference>